<dbReference type="EMBL" id="QFQB01000049">
    <property type="protein sequence ID" value="PZQ45439.1"/>
    <property type="molecule type" value="Genomic_DNA"/>
</dbReference>
<feature type="compositionally biased region" description="Basic and acidic residues" evidence="1">
    <location>
        <begin position="66"/>
        <end position="101"/>
    </location>
</feature>
<dbReference type="InterPro" id="IPR002048">
    <property type="entry name" value="EF_hand_dom"/>
</dbReference>
<proteinExistence type="predicted"/>
<reference evidence="4 5" key="1">
    <citation type="submission" date="2017-08" db="EMBL/GenBank/DDBJ databases">
        <title>Infants hospitalized years apart are colonized by the same room-sourced microbial strains.</title>
        <authorList>
            <person name="Brooks B."/>
            <person name="Olm M.R."/>
            <person name="Firek B.A."/>
            <person name="Baker R."/>
            <person name="Thomas B.C."/>
            <person name="Morowitz M.J."/>
            <person name="Banfield J.F."/>
        </authorList>
    </citation>
    <scope>NUCLEOTIDE SEQUENCE [LARGE SCALE GENOMIC DNA]</scope>
    <source>
        <strain evidence="4">S2_005_002_R2_29</strain>
    </source>
</reference>
<feature type="region of interest" description="Disordered" evidence="1">
    <location>
        <begin position="66"/>
        <end position="108"/>
    </location>
</feature>
<evidence type="ECO:0000256" key="2">
    <source>
        <dbReference type="SAM" id="SignalP"/>
    </source>
</evidence>
<accession>A0A2W5MZ68</accession>
<dbReference type="Pfam" id="PF13202">
    <property type="entry name" value="EF-hand_5"/>
    <property type="match status" value="2"/>
</dbReference>
<feature type="signal peptide" evidence="2">
    <location>
        <begin position="1"/>
        <end position="21"/>
    </location>
</feature>
<feature type="chain" id="PRO_5016179375" description="EF-hand domain-containing protein" evidence="2">
    <location>
        <begin position="22"/>
        <end position="108"/>
    </location>
</feature>
<evidence type="ECO:0000259" key="3">
    <source>
        <dbReference type="PROSITE" id="PS50222"/>
    </source>
</evidence>
<feature type="domain" description="EF-hand" evidence="3">
    <location>
        <begin position="37"/>
        <end position="66"/>
    </location>
</feature>
<dbReference type="InterPro" id="IPR011992">
    <property type="entry name" value="EF-hand-dom_pair"/>
</dbReference>
<dbReference type="AlphaFoldDB" id="A0A2W5MZ68"/>
<dbReference type="Gene3D" id="1.10.238.10">
    <property type="entry name" value="EF-hand"/>
    <property type="match status" value="1"/>
</dbReference>
<dbReference type="Proteomes" id="UP000249417">
    <property type="component" value="Unassembled WGS sequence"/>
</dbReference>
<feature type="region of interest" description="Disordered" evidence="1">
    <location>
        <begin position="21"/>
        <end position="51"/>
    </location>
</feature>
<evidence type="ECO:0000313" key="5">
    <source>
        <dbReference type="Proteomes" id="UP000249417"/>
    </source>
</evidence>
<dbReference type="InterPro" id="IPR018247">
    <property type="entry name" value="EF_Hand_1_Ca_BS"/>
</dbReference>
<evidence type="ECO:0000256" key="1">
    <source>
        <dbReference type="SAM" id="MobiDB-lite"/>
    </source>
</evidence>
<feature type="compositionally biased region" description="Basic and acidic residues" evidence="1">
    <location>
        <begin position="34"/>
        <end position="51"/>
    </location>
</feature>
<dbReference type="SUPFAM" id="SSF47473">
    <property type="entry name" value="EF-hand"/>
    <property type="match status" value="1"/>
</dbReference>
<dbReference type="PROSITE" id="PS50222">
    <property type="entry name" value="EF_HAND_2"/>
    <property type="match status" value="1"/>
</dbReference>
<keyword evidence="2" id="KW-0732">Signal</keyword>
<organism evidence="4 5">
    <name type="scientific">Micavibrio aeruginosavorus</name>
    <dbReference type="NCBI Taxonomy" id="349221"/>
    <lineage>
        <taxon>Bacteria</taxon>
        <taxon>Pseudomonadati</taxon>
        <taxon>Bdellovibrionota</taxon>
        <taxon>Bdellovibrionia</taxon>
        <taxon>Bdellovibrionales</taxon>
        <taxon>Pseudobdellovibrionaceae</taxon>
        <taxon>Micavibrio</taxon>
    </lineage>
</organism>
<sequence>MKKILMLGAAILTLQALPALAQDGAPPEGGKGGHRGERMFEMQDTNKDGVVSKDEFQAFSTKKFDELDANKDGNITKEEGKAHHDAMKAKWKEMRGKRGDKPAPPPAE</sequence>
<comment type="caution">
    <text evidence="4">The sequence shown here is derived from an EMBL/GenBank/DDBJ whole genome shotgun (WGS) entry which is preliminary data.</text>
</comment>
<dbReference type="PROSITE" id="PS00018">
    <property type="entry name" value="EF_HAND_1"/>
    <property type="match status" value="1"/>
</dbReference>
<gene>
    <name evidence="4" type="ORF">DI551_07385</name>
</gene>
<name>A0A2W5MZ68_9BACT</name>
<evidence type="ECO:0000313" key="4">
    <source>
        <dbReference type="EMBL" id="PZQ45439.1"/>
    </source>
</evidence>
<protein>
    <recommendedName>
        <fullName evidence="3">EF-hand domain-containing protein</fullName>
    </recommendedName>
</protein>
<dbReference type="GO" id="GO:0005509">
    <property type="term" value="F:calcium ion binding"/>
    <property type="evidence" value="ECO:0007669"/>
    <property type="project" value="InterPro"/>
</dbReference>